<keyword evidence="1" id="KW-0472">Membrane</keyword>
<protein>
    <submittedName>
        <fullName evidence="2">Uncharacterized protein</fullName>
    </submittedName>
</protein>
<dbReference type="HOGENOM" id="CLU_1261957_0_0_1"/>
<keyword evidence="1" id="KW-0812">Transmembrane</keyword>
<organism evidence="2 3">
    <name type="scientific">Piloderma croceum (strain F 1598)</name>
    <dbReference type="NCBI Taxonomy" id="765440"/>
    <lineage>
        <taxon>Eukaryota</taxon>
        <taxon>Fungi</taxon>
        <taxon>Dikarya</taxon>
        <taxon>Basidiomycota</taxon>
        <taxon>Agaricomycotina</taxon>
        <taxon>Agaricomycetes</taxon>
        <taxon>Agaricomycetidae</taxon>
        <taxon>Atheliales</taxon>
        <taxon>Atheliaceae</taxon>
        <taxon>Piloderma</taxon>
    </lineage>
</organism>
<name>A0A0C3CAT1_PILCF</name>
<dbReference type="EMBL" id="KN832981">
    <property type="protein sequence ID" value="KIM86807.1"/>
    <property type="molecule type" value="Genomic_DNA"/>
</dbReference>
<reference evidence="2 3" key="1">
    <citation type="submission" date="2014-04" db="EMBL/GenBank/DDBJ databases">
        <authorList>
            <consortium name="DOE Joint Genome Institute"/>
            <person name="Kuo A."/>
            <person name="Tarkka M."/>
            <person name="Buscot F."/>
            <person name="Kohler A."/>
            <person name="Nagy L.G."/>
            <person name="Floudas D."/>
            <person name="Copeland A."/>
            <person name="Barry K.W."/>
            <person name="Cichocki N."/>
            <person name="Veneault-Fourrey C."/>
            <person name="LaButti K."/>
            <person name="Lindquist E.A."/>
            <person name="Lipzen A."/>
            <person name="Lundell T."/>
            <person name="Morin E."/>
            <person name="Murat C."/>
            <person name="Sun H."/>
            <person name="Tunlid A."/>
            <person name="Henrissat B."/>
            <person name="Grigoriev I.V."/>
            <person name="Hibbett D.S."/>
            <person name="Martin F."/>
            <person name="Nordberg H.P."/>
            <person name="Cantor M.N."/>
            <person name="Hua S.X."/>
        </authorList>
    </citation>
    <scope>NUCLEOTIDE SEQUENCE [LARGE SCALE GENOMIC DNA]</scope>
    <source>
        <strain evidence="2 3">F 1598</strain>
    </source>
</reference>
<dbReference type="InParanoid" id="A0A0C3CAT1"/>
<evidence type="ECO:0000313" key="2">
    <source>
        <dbReference type="EMBL" id="KIM86807.1"/>
    </source>
</evidence>
<dbReference type="Proteomes" id="UP000054166">
    <property type="component" value="Unassembled WGS sequence"/>
</dbReference>
<accession>A0A0C3CAT1</accession>
<dbReference type="AlphaFoldDB" id="A0A0C3CAT1"/>
<gene>
    <name evidence="2" type="ORF">PILCRDRAFT_316990</name>
</gene>
<sequence>MDAATWSVVIVASFLFTTFMWFFLSPLLSKKPAPLARRPIENISPADSVNNHDHERKRLVSWIHQRSRDRFMAEIHDDTAKPVPLLVLASQPHERSSLVPHIKSPPQVFMSTLHSAPRPVTTPYSNDRYFTPIPPISNTLPQLPTISSGSFTSTSSLWKSNTSILSLPQNAKVNPLIRSDSMTTMERIGTYLQGSSVRDSLDLEIHRARARANAVYNRF</sequence>
<evidence type="ECO:0000313" key="3">
    <source>
        <dbReference type="Proteomes" id="UP000054166"/>
    </source>
</evidence>
<keyword evidence="1" id="KW-1133">Transmembrane helix</keyword>
<reference evidence="3" key="2">
    <citation type="submission" date="2015-01" db="EMBL/GenBank/DDBJ databases">
        <title>Evolutionary Origins and Diversification of the Mycorrhizal Mutualists.</title>
        <authorList>
            <consortium name="DOE Joint Genome Institute"/>
            <consortium name="Mycorrhizal Genomics Consortium"/>
            <person name="Kohler A."/>
            <person name="Kuo A."/>
            <person name="Nagy L.G."/>
            <person name="Floudas D."/>
            <person name="Copeland A."/>
            <person name="Barry K.W."/>
            <person name="Cichocki N."/>
            <person name="Veneault-Fourrey C."/>
            <person name="LaButti K."/>
            <person name="Lindquist E.A."/>
            <person name="Lipzen A."/>
            <person name="Lundell T."/>
            <person name="Morin E."/>
            <person name="Murat C."/>
            <person name="Riley R."/>
            <person name="Ohm R."/>
            <person name="Sun H."/>
            <person name="Tunlid A."/>
            <person name="Henrissat B."/>
            <person name="Grigoriev I.V."/>
            <person name="Hibbett D.S."/>
            <person name="Martin F."/>
        </authorList>
    </citation>
    <scope>NUCLEOTIDE SEQUENCE [LARGE SCALE GENOMIC DNA]</scope>
    <source>
        <strain evidence="3">F 1598</strain>
    </source>
</reference>
<evidence type="ECO:0000256" key="1">
    <source>
        <dbReference type="SAM" id="Phobius"/>
    </source>
</evidence>
<proteinExistence type="predicted"/>
<keyword evidence="3" id="KW-1185">Reference proteome</keyword>
<feature type="transmembrane region" description="Helical" evidence="1">
    <location>
        <begin position="6"/>
        <end position="28"/>
    </location>
</feature>